<evidence type="ECO:0000313" key="1">
    <source>
        <dbReference type="EMBL" id="BAD08804.1"/>
    </source>
</evidence>
<dbReference type="Proteomes" id="UP000000763">
    <property type="component" value="Chromosome 8"/>
</dbReference>
<sequence length="129" mass="14805">MGDAYVRVSRGVRGSCWDGGCHRAAHEGTEVVITIAIGYLIATERRRGHQRVVCSSRDAAREELRHLMVVVQLDVSGLFSSAPWHLVVVDKGIHHRSEKEEMAYREPMLLKVLFYRILFAQWYLGETYF</sequence>
<reference evidence="2" key="2">
    <citation type="journal article" date="2008" name="Nucleic Acids Res.">
        <title>The rice annotation project database (RAP-DB): 2008 update.</title>
        <authorList>
            <consortium name="The rice annotation project (RAP)"/>
        </authorList>
    </citation>
    <scope>GENOME REANNOTATION</scope>
    <source>
        <strain evidence="2">cv. Nipponbare</strain>
    </source>
</reference>
<organism evidence="1 2">
    <name type="scientific">Oryza sativa subsp. japonica</name>
    <name type="common">Rice</name>
    <dbReference type="NCBI Taxonomy" id="39947"/>
    <lineage>
        <taxon>Eukaryota</taxon>
        <taxon>Viridiplantae</taxon>
        <taxon>Streptophyta</taxon>
        <taxon>Embryophyta</taxon>
        <taxon>Tracheophyta</taxon>
        <taxon>Spermatophyta</taxon>
        <taxon>Magnoliopsida</taxon>
        <taxon>Liliopsida</taxon>
        <taxon>Poales</taxon>
        <taxon>Poaceae</taxon>
        <taxon>BOP clade</taxon>
        <taxon>Oryzoideae</taxon>
        <taxon>Oryzeae</taxon>
        <taxon>Oryzinae</taxon>
        <taxon>Oryza</taxon>
        <taxon>Oryza sativa</taxon>
    </lineage>
</organism>
<evidence type="ECO:0000313" key="2">
    <source>
        <dbReference type="Proteomes" id="UP000000763"/>
    </source>
</evidence>
<name>A0A0P0XH92_ORYSJ</name>
<dbReference type="EMBL" id="AP003873">
    <property type="protein sequence ID" value="BAD08804.1"/>
    <property type="molecule type" value="Genomic_DNA"/>
</dbReference>
<reference evidence="2" key="1">
    <citation type="journal article" date="2005" name="Nature">
        <title>The map-based sequence of the rice genome.</title>
        <authorList>
            <consortium name="International rice genome sequencing project (IRGSP)"/>
            <person name="Matsumoto T."/>
            <person name="Wu J."/>
            <person name="Kanamori H."/>
            <person name="Katayose Y."/>
            <person name="Fujisawa M."/>
            <person name="Namiki N."/>
            <person name="Mizuno H."/>
            <person name="Yamamoto K."/>
            <person name="Antonio B.A."/>
            <person name="Baba T."/>
            <person name="Sakata K."/>
            <person name="Nagamura Y."/>
            <person name="Aoki H."/>
            <person name="Arikawa K."/>
            <person name="Arita K."/>
            <person name="Bito T."/>
            <person name="Chiden Y."/>
            <person name="Fujitsuka N."/>
            <person name="Fukunaka R."/>
            <person name="Hamada M."/>
            <person name="Harada C."/>
            <person name="Hayashi A."/>
            <person name="Hijishita S."/>
            <person name="Honda M."/>
            <person name="Hosokawa S."/>
            <person name="Ichikawa Y."/>
            <person name="Idonuma A."/>
            <person name="Iijima M."/>
            <person name="Ikeda M."/>
            <person name="Ikeno M."/>
            <person name="Ito K."/>
            <person name="Ito S."/>
            <person name="Ito T."/>
            <person name="Ito Y."/>
            <person name="Ito Y."/>
            <person name="Iwabuchi A."/>
            <person name="Kamiya K."/>
            <person name="Karasawa W."/>
            <person name="Kurita K."/>
            <person name="Katagiri S."/>
            <person name="Kikuta A."/>
            <person name="Kobayashi H."/>
            <person name="Kobayashi N."/>
            <person name="Machita K."/>
            <person name="Maehara T."/>
            <person name="Masukawa M."/>
            <person name="Mizubayashi T."/>
            <person name="Mukai Y."/>
            <person name="Nagasaki H."/>
            <person name="Nagata Y."/>
            <person name="Naito S."/>
            <person name="Nakashima M."/>
            <person name="Nakama Y."/>
            <person name="Nakamichi Y."/>
            <person name="Nakamura M."/>
            <person name="Meguro A."/>
            <person name="Negishi M."/>
            <person name="Ohta I."/>
            <person name="Ohta T."/>
            <person name="Okamoto M."/>
            <person name="Ono N."/>
            <person name="Saji S."/>
            <person name="Sakaguchi M."/>
            <person name="Sakai K."/>
            <person name="Shibata M."/>
            <person name="Shimokawa T."/>
            <person name="Song J."/>
            <person name="Takazaki Y."/>
            <person name="Terasawa K."/>
            <person name="Tsugane M."/>
            <person name="Tsuji K."/>
            <person name="Ueda S."/>
            <person name="Waki K."/>
            <person name="Yamagata H."/>
            <person name="Yamamoto M."/>
            <person name="Yamamoto S."/>
            <person name="Yamane H."/>
            <person name="Yoshiki S."/>
            <person name="Yoshihara R."/>
            <person name="Yukawa K."/>
            <person name="Zhong H."/>
            <person name="Yano M."/>
            <person name="Yuan Q."/>
            <person name="Ouyang S."/>
            <person name="Liu J."/>
            <person name="Jones K.M."/>
            <person name="Gansberger K."/>
            <person name="Moffat K."/>
            <person name="Hill J."/>
            <person name="Bera J."/>
            <person name="Fadrosh D."/>
            <person name="Jin S."/>
            <person name="Johri S."/>
            <person name="Kim M."/>
            <person name="Overton L."/>
            <person name="Reardon M."/>
            <person name="Tsitrin T."/>
            <person name="Vuong H."/>
            <person name="Weaver B."/>
            <person name="Ciecko A."/>
            <person name="Tallon L."/>
            <person name="Jackson J."/>
            <person name="Pai G."/>
            <person name="Aken S.V."/>
            <person name="Utterback T."/>
            <person name="Reidmuller S."/>
            <person name="Feldblyum T."/>
            <person name="Hsiao J."/>
            <person name="Zismann V."/>
            <person name="Iobst S."/>
            <person name="de Vazeille A.R."/>
            <person name="Buell C.R."/>
            <person name="Ying K."/>
            <person name="Li Y."/>
            <person name="Lu T."/>
            <person name="Huang Y."/>
            <person name="Zhao Q."/>
            <person name="Feng Q."/>
            <person name="Zhang L."/>
            <person name="Zhu J."/>
            <person name="Weng Q."/>
            <person name="Mu J."/>
            <person name="Lu Y."/>
            <person name="Fan D."/>
            <person name="Liu Y."/>
            <person name="Guan J."/>
            <person name="Zhang Y."/>
            <person name="Yu S."/>
            <person name="Liu X."/>
            <person name="Zhang Y."/>
            <person name="Hong G."/>
            <person name="Han B."/>
            <person name="Choisne N."/>
            <person name="Demange N."/>
            <person name="Orjeda G."/>
            <person name="Samain S."/>
            <person name="Cattolico L."/>
            <person name="Pelletier E."/>
            <person name="Couloux A."/>
            <person name="Segurens B."/>
            <person name="Wincker P."/>
            <person name="D'Hont A."/>
            <person name="Scarpelli C."/>
            <person name="Weissenbach J."/>
            <person name="Salanoubat M."/>
            <person name="Quetier F."/>
            <person name="Yu Y."/>
            <person name="Kim H.R."/>
            <person name="Rambo T."/>
            <person name="Currie J."/>
            <person name="Collura K."/>
            <person name="Luo M."/>
            <person name="Yang T."/>
            <person name="Ammiraju J.S.S."/>
            <person name="Engler F."/>
            <person name="Soderlund C."/>
            <person name="Wing R.A."/>
            <person name="Palmer L.E."/>
            <person name="de la Bastide M."/>
            <person name="Spiegel L."/>
            <person name="Nascimento L."/>
            <person name="Zutavern T."/>
            <person name="O'Shaughnessy A."/>
            <person name="Dike S."/>
            <person name="Dedhia N."/>
            <person name="Preston R."/>
            <person name="Balija V."/>
            <person name="McCombie W.R."/>
            <person name="Chow T."/>
            <person name="Chen H."/>
            <person name="Chung M."/>
            <person name="Chen C."/>
            <person name="Shaw J."/>
            <person name="Wu H."/>
            <person name="Hsiao K."/>
            <person name="Chao Y."/>
            <person name="Chu M."/>
            <person name="Cheng C."/>
            <person name="Hour A."/>
            <person name="Lee P."/>
            <person name="Lin S."/>
            <person name="Lin Y."/>
            <person name="Liou J."/>
            <person name="Liu S."/>
            <person name="Hsing Y."/>
            <person name="Raghuvanshi S."/>
            <person name="Mohanty A."/>
            <person name="Bharti A.K."/>
            <person name="Gaur A."/>
            <person name="Gupta V."/>
            <person name="Kumar D."/>
            <person name="Ravi V."/>
            <person name="Vij S."/>
            <person name="Kapur A."/>
            <person name="Khurana P."/>
            <person name="Khurana P."/>
            <person name="Khurana J.P."/>
            <person name="Tyagi A.K."/>
            <person name="Gaikwad K."/>
            <person name="Singh A."/>
            <person name="Dalal V."/>
            <person name="Srivastava S."/>
            <person name="Dixit A."/>
            <person name="Pal A.K."/>
            <person name="Ghazi I.A."/>
            <person name="Yadav M."/>
            <person name="Pandit A."/>
            <person name="Bhargava A."/>
            <person name="Sureshbabu K."/>
            <person name="Batra K."/>
            <person name="Sharma T.R."/>
            <person name="Mohapatra T."/>
            <person name="Singh N.K."/>
            <person name="Messing J."/>
            <person name="Nelson A.B."/>
            <person name="Fuks G."/>
            <person name="Kavchok S."/>
            <person name="Keizer G."/>
            <person name="Linton E."/>
            <person name="Llaca V."/>
            <person name="Song R."/>
            <person name="Tanyolac B."/>
            <person name="Young S."/>
            <person name="Ho-Il K."/>
            <person name="Hahn J.H."/>
            <person name="Sangsakoo G."/>
            <person name="Vanavichit A."/>
            <person name="de Mattos Luiz.A.T."/>
            <person name="Zimmer P.D."/>
            <person name="Malone G."/>
            <person name="Dellagostin O."/>
            <person name="de Oliveira A.C."/>
            <person name="Bevan M."/>
            <person name="Bancroft I."/>
            <person name="Minx P."/>
            <person name="Cordum H."/>
            <person name="Wilson R."/>
            <person name="Cheng Z."/>
            <person name="Jin W."/>
            <person name="Jiang J."/>
            <person name="Leong S.A."/>
            <person name="Iwama H."/>
            <person name="Gojobori T."/>
            <person name="Itoh T."/>
            <person name="Niimura Y."/>
            <person name="Fujii Y."/>
            <person name="Habara T."/>
            <person name="Sakai H."/>
            <person name="Sato Y."/>
            <person name="Wilson G."/>
            <person name="Kumar K."/>
            <person name="McCouch S."/>
            <person name="Juretic N."/>
            <person name="Hoen D."/>
            <person name="Wright S."/>
            <person name="Bruskiewich R."/>
            <person name="Bureau T."/>
            <person name="Miyao A."/>
            <person name="Hirochika H."/>
            <person name="Nishikawa T."/>
            <person name="Kadowaki K."/>
            <person name="Sugiura M."/>
            <person name="Burr B."/>
            <person name="Sasaki T."/>
        </authorList>
    </citation>
    <scope>NUCLEOTIDE SEQUENCE [LARGE SCALE GENOMIC DNA]</scope>
    <source>
        <strain evidence="2">cv. Nipponbare</strain>
    </source>
</reference>
<protein>
    <submittedName>
        <fullName evidence="1">Uncharacterized protein</fullName>
    </submittedName>
</protein>
<accession>A0A0P0XH92</accession>
<gene>
    <name evidence="1" type="primary">OJ1118_A06.5</name>
</gene>
<proteinExistence type="predicted"/>
<dbReference type="AlphaFoldDB" id="A0A0P0XH92"/>